<comment type="caution">
    <text evidence="1">The sequence shown here is derived from an EMBL/GenBank/DDBJ whole genome shotgun (WGS) entry which is preliminary data.</text>
</comment>
<dbReference type="EMBL" id="CM023481">
    <property type="protein sequence ID" value="KAH6945459.1"/>
    <property type="molecule type" value="Genomic_DNA"/>
</dbReference>
<protein>
    <submittedName>
        <fullName evidence="1">Uncharacterized protein</fullName>
    </submittedName>
</protein>
<proteinExistence type="predicted"/>
<evidence type="ECO:0000313" key="2">
    <source>
        <dbReference type="Proteomes" id="UP000821845"/>
    </source>
</evidence>
<gene>
    <name evidence="1" type="ORF">HPB50_008651</name>
</gene>
<reference evidence="1" key="1">
    <citation type="submission" date="2020-05" db="EMBL/GenBank/DDBJ databases">
        <title>Large-scale comparative analyses of tick genomes elucidate their genetic diversity and vector capacities.</title>
        <authorList>
            <person name="Jia N."/>
            <person name="Wang J."/>
            <person name="Shi W."/>
            <person name="Du L."/>
            <person name="Sun Y."/>
            <person name="Zhan W."/>
            <person name="Jiang J."/>
            <person name="Wang Q."/>
            <person name="Zhang B."/>
            <person name="Ji P."/>
            <person name="Sakyi L.B."/>
            <person name="Cui X."/>
            <person name="Yuan T."/>
            <person name="Jiang B."/>
            <person name="Yang W."/>
            <person name="Lam T.T.-Y."/>
            <person name="Chang Q."/>
            <person name="Ding S."/>
            <person name="Wang X."/>
            <person name="Zhu J."/>
            <person name="Ruan X."/>
            <person name="Zhao L."/>
            <person name="Wei J."/>
            <person name="Que T."/>
            <person name="Du C."/>
            <person name="Cheng J."/>
            <person name="Dai P."/>
            <person name="Han X."/>
            <person name="Huang E."/>
            <person name="Gao Y."/>
            <person name="Liu J."/>
            <person name="Shao H."/>
            <person name="Ye R."/>
            <person name="Li L."/>
            <person name="Wei W."/>
            <person name="Wang X."/>
            <person name="Wang C."/>
            <person name="Yang T."/>
            <person name="Huo Q."/>
            <person name="Li W."/>
            <person name="Guo W."/>
            <person name="Chen H."/>
            <person name="Zhou L."/>
            <person name="Ni X."/>
            <person name="Tian J."/>
            <person name="Zhou Y."/>
            <person name="Sheng Y."/>
            <person name="Liu T."/>
            <person name="Pan Y."/>
            <person name="Xia L."/>
            <person name="Li J."/>
            <person name="Zhao F."/>
            <person name="Cao W."/>
        </authorList>
    </citation>
    <scope>NUCLEOTIDE SEQUENCE</scope>
    <source>
        <strain evidence="1">Hyas-2018</strain>
    </source>
</reference>
<accession>A0ACB7TKS5</accession>
<organism evidence="1 2">
    <name type="scientific">Hyalomma asiaticum</name>
    <name type="common">Tick</name>
    <dbReference type="NCBI Taxonomy" id="266040"/>
    <lineage>
        <taxon>Eukaryota</taxon>
        <taxon>Metazoa</taxon>
        <taxon>Ecdysozoa</taxon>
        <taxon>Arthropoda</taxon>
        <taxon>Chelicerata</taxon>
        <taxon>Arachnida</taxon>
        <taxon>Acari</taxon>
        <taxon>Parasitiformes</taxon>
        <taxon>Ixodida</taxon>
        <taxon>Ixodoidea</taxon>
        <taxon>Ixodidae</taxon>
        <taxon>Hyalomminae</taxon>
        <taxon>Hyalomma</taxon>
    </lineage>
</organism>
<name>A0ACB7TKS5_HYAAI</name>
<sequence length="369" mass="40878">MSAQAFSPPVPTSTPGEPSGSRVSVVIEDGVIKSRVEGALIPDVNFESFFTDVWREHEDQIALVDARCNTTYTFGELLNTSRRVAAGLRKLGLRAGDVVAFHGANSSELLVAMCGTFFAGGIGVLNKKSLNQVEIHYQLDDAKPKFVFCDSQEIEKMGQACKDITSVQPTIAGLYPTVIRQLDQWENIDDFDTRSLTKIIYGGAPVNAYIRESVRQKLRLKEIIQGDKGYYTADGCIFLCGRFKELIKCMDQQVYPAELEELLAADPEVRHVVVAGIPHAQYGEAARAFVVHWRSLTDPLEQQREAERLKQVVAIRLAYHKHLHGGLEFLDAIPESEYGKGARKLLAKAYVDRCHSSKASGSPMTSENQ</sequence>
<dbReference type="Proteomes" id="UP000821845">
    <property type="component" value="Chromosome 1"/>
</dbReference>
<keyword evidence="2" id="KW-1185">Reference proteome</keyword>
<evidence type="ECO:0000313" key="1">
    <source>
        <dbReference type="EMBL" id="KAH6945459.1"/>
    </source>
</evidence>